<dbReference type="EMBL" id="JAPZVP010000002">
    <property type="protein sequence ID" value="MDA1358746.1"/>
    <property type="molecule type" value="Genomic_DNA"/>
</dbReference>
<evidence type="ECO:0000256" key="4">
    <source>
        <dbReference type="SAM" id="MobiDB-lite"/>
    </source>
</evidence>
<keyword evidence="5" id="KW-0812">Transmembrane</keyword>
<organism evidence="7 8">
    <name type="scientific">Glycomyces luteolus</name>
    <dbReference type="NCBI Taxonomy" id="2670330"/>
    <lineage>
        <taxon>Bacteria</taxon>
        <taxon>Bacillati</taxon>
        <taxon>Actinomycetota</taxon>
        <taxon>Actinomycetes</taxon>
        <taxon>Glycomycetales</taxon>
        <taxon>Glycomycetaceae</taxon>
        <taxon>Glycomyces</taxon>
    </lineage>
</organism>
<evidence type="ECO:0000313" key="7">
    <source>
        <dbReference type="EMBL" id="MDA1358746.1"/>
    </source>
</evidence>
<evidence type="ECO:0000256" key="1">
    <source>
        <dbReference type="ARBA" id="ARBA00022737"/>
    </source>
</evidence>
<sequence length="885" mass="92523">MTTRNVDARRLNVKGLLIAIGLPVVLVGALVATLLGTGAFSRDSELEDSSLWLWTTPAGEIARVNGLTAATDVRFPLTDAAGNEVQIEQTDSHLLLREIASGKVSAIDLSTLELTGEAETAPGEGVRLALADEGAFIIDQTQGLVNQVDPSTLAAIGDPLQFPAGLTGGAFDTAGKLWIGVPREGTIVQIEPKEKGARTVATEVVAEPRQELALTVLGDGVAVLNSTAKKMTTIRADGRRSQTDVELVGPAETADTSPGTIASVTVTDPPSVVTVNDEESKRFSIAAAPSNLLGASVEFHQRIYVPDGASGLVWVYDLDGNELDRIEIDAGGGPVELYHTGDTLFANAVNTNAAVVVSSDGNARQAEKDRDDILGGNAPPEEEEDAGDEGDDEGDDETAPEIGPPGAVTNLRGTVGDGLINLSWDAAPNNGSALTKYTIEGAGQTWEIAPDQRVLEIKDLENGTPYTFTVTAHNAEGQGDAATSPSITPSAEVPDPVASVEATANNDGTVTVTWDEANGQGNDVSGYQIEAIASGKNVVVGRSDTTTFTVPEGTLDYGTGYVFQVTTLAGAAASTPSPPSNSVTPFNVPDKPSELLAETASDAAGSIDVTWQQPSNNGRDITKYIVRAGSQTVEVGGNTTTARVSGFGNGEEVPVSVVAVNEAGESEPATTTSNTMVAPQAAITGWSSDTHYMTIDFTFDDGGGDATCQLFRHPSSGEVADTEEACDGSITSTKYYSSTEYTWHVEITNPVGVVDTEKQLTNTKNINGTVYFGCSEIDNNYCSTPNSQNGGQDGVSIQTKPSNGDHLGYVKTGRALTAKCWTTGTTITPRGNESDGAVDYHPGKDATDKWIRVNYGDNENAYISFAWYNLDGQGKNSIEGLVPCN</sequence>
<dbReference type="InterPro" id="IPR036116">
    <property type="entry name" value="FN3_sf"/>
</dbReference>
<dbReference type="InterPro" id="IPR050964">
    <property type="entry name" value="Striated_Muscle_Regulatory"/>
</dbReference>
<evidence type="ECO:0000256" key="5">
    <source>
        <dbReference type="SAM" id="Phobius"/>
    </source>
</evidence>
<gene>
    <name evidence="7" type="ORF">O1R50_03880</name>
</gene>
<keyword evidence="3" id="KW-0119">Carbohydrate metabolism</keyword>
<evidence type="ECO:0000256" key="3">
    <source>
        <dbReference type="ARBA" id="ARBA00023326"/>
    </source>
</evidence>
<dbReference type="InterPro" id="IPR013783">
    <property type="entry name" value="Ig-like_fold"/>
</dbReference>
<accession>A0A9X3P4Z8</accession>
<dbReference type="GO" id="GO:0000272">
    <property type="term" value="P:polysaccharide catabolic process"/>
    <property type="evidence" value="ECO:0007669"/>
    <property type="project" value="UniProtKB-KW"/>
</dbReference>
<dbReference type="CDD" id="cd00063">
    <property type="entry name" value="FN3"/>
    <property type="match status" value="3"/>
</dbReference>
<keyword evidence="2" id="KW-0326">Glycosidase</keyword>
<dbReference type="PROSITE" id="PS50853">
    <property type="entry name" value="FN3"/>
    <property type="match status" value="3"/>
</dbReference>
<feature type="transmembrane region" description="Helical" evidence="5">
    <location>
        <begin position="16"/>
        <end position="40"/>
    </location>
</feature>
<name>A0A9X3P4Z8_9ACTN</name>
<keyword evidence="3" id="KW-0624">Polysaccharide degradation</keyword>
<evidence type="ECO:0000259" key="6">
    <source>
        <dbReference type="PROSITE" id="PS50853"/>
    </source>
</evidence>
<comment type="caution">
    <text evidence="7">The sequence shown here is derived from an EMBL/GenBank/DDBJ whole genome shotgun (WGS) entry which is preliminary data.</text>
</comment>
<evidence type="ECO:0000313" key="8">
    <source>
        <dbReference type="Proteomes" id="UP001146067"/>
    </source>
</evidence>
<dbReference type="AlphaFoldDB" id="A0A9X3P4Z8"/>
<dbReference type="GO" id="GO:0016798">
    <property type="term" value="F:hydrolase activity, acting on glycosyl bonds"/>
    <property type="evidence" value="ECO:0007669"/>
    <property type="project" value="UniProtKB-KW"/>
</dbReference>
<evidence type="ECO:0000256" key="2">
    <source>
        <dbReference type="ARBA" id="ARBA00023295"/>
    </source>
</evidence>
<dbReference type="Pfam" id="PF00041">
    <property type="entry name" value="fn3"/>
    <property type="match status" value="3"/>
</dbReference>
<feature type="domain" description="Fibronectin type-III" evidence="6">
    <location>
        <begin position="591"/>
        <end position="680"/>
    </location>
</feature>
<dbReference type="Gene3D" id="2.60.40.10">
    <property type="entry name" value="Immunoglobulins"/>
    <property type="match status" value="3"/>
</dbReference>
<keyword evidence="2" id="KW-0378">Hydrolase</keyword>
<keyword evidence="8" id="KW-1185">Reference proteome</keyword>
<keyword evidence="5" id="KW-0472">Membrane</keyword>
<proteinExistence type="predicted"/>
<dbReference type="PANTHER" id="PTHR13817:SF166">
    <property type="entry name" value="NEURONAL IGCAM-RELATED"/>
    <property type="match status" value="1"/>
</dbReference>
<dbReference type="PANTHER" id="PTHR13817">
    <property type="entry name" value="TITIN"/>
    <property type="match status" value="1"/>
</dbReference>
<keyword evidence="1" id="KW-0677">Repeat</keyword>
<feature type="domain" description="Fibronectin type-III" evidence="6">
    <location>
        <begin position="404"/>
        <end position="493"/>
    </location>
</feature>
<dbReference type="InterPro" id="IPR003961">
    <property type="entry name" value="FN3_dom"/>
</dbReference>
<protein>
    <submittedName>
        <fullName evidence="7">Fibronectin type III domain-containing protein</fullName>
    </submittedName>
</protein>
<dbReference type="Proteomes" id="UP001146067">
    <property type="component" value="Unassembled WGS sequence"/>
</dbReference>
<feature type="domain" description="Fibronectin type-III" evidence="6">
    <location>
        <begin position="496"/>
        <end position="587"/>
    </location>
</feature>
<keyword evidence="5" id="KW-1133">Transmembrane helix</keyword>
<dbReference type="SUPFAM" id="SSF101898">
    <property type="entry name" value="NHL repeat"/>
    <property type="match status" value="1"/>
</dbReference>
<dbReference type="SUPFAM" id="SSF49265">
    <property type="entry name" value="Fibronectin type III"/>
    <property type="match status" value="2"/>
</dbReference>
<dbReference type="RefSeq" id="WP_270108552.1">
    <property type="nucleotide sequence ID" value="NZ_JAPZVP010000002.1"/>
</dbReference>
<feature type="compositionally biased region" description="Acidic residues" evidence="4">
    <location>
        <begin position="380"/>
        <end position="399"/>
    </location>
</feature>
<reference evidence="7" key="1">
    <citation type="submission" date="2022-12" db="EMBL/GenBank/DDBJ databases">
        <title>Gycomyces niveus sp.nov.,a novel actinomycete isolated from soil in Shouguan.</title>
        <authorList>
            <person name="Yang X."/>
        </authorList>
    </citation>
    <scope>NUCLEOTIDE SEQUENCE</scope>
    <source>
        <strain evidence="7">NEAU-A15</strain>
    </source>
</reference>
<dbReference type="SMART" id="SM00060">
    <property type="entry name" value="FN3"/>
    <property type="match status" value="3"/>
</dbReference>
<feature type="region of interest" description="Disordered" evidence="4">
    <location>
        <begin position="359"/>
        <end position="412"/>
    </location>
</feature>